<reference evidence="3" key="1">
    <citation type="journal article" date="2021" name="Syst. Appl. Microbiol.">
        <title>Roseomonas hellenica sp. nov., isolated from roots of wild-growing Alkanna tinctoria.</title>
        <authorList>
            <person name="Rat A."/>
            <person name="Naranjo H.D."/>
            <person name="Lebbe L."/>
            <person name="Cnockaert M."/>
            <person name="Krigas N."/>
            <person name="Grigoriadou K."/>
            <person name="Maloupa E."/>
            <person name="Willems A."/>
        </authorList>
    </citation>
    <scope>NUCLEOTIDE SEQUENCE [LARGE SCALE GENOMIC DNA]</scope>
    <source>
        <strain evidence="3">LMG 31523</strain>
    </source>
</reference>
<keyword evidence="3" id="KW-1185">Reference proteome</keyword>
<organism evidence="2 3">
    <name type="scientific">Plastoroseomonas hellenica</name>
    <dbReference type="NCBI Taxonomy" id="2687306"/>
    <lineage>
        <taxon>Bacteria</taxon>
        <taxon>Pseudomonadati</taxon>
        <taxon>Pseudomonadota</taxon>
        <taxon>Alphaproteobacteria</taxon>
        <taxon>Acetobacterales</taxon>
        <taxon>Acetobacteraceae</taxon>
        <taxon>Plastoroseomonas</taxon>
    </lineage>
</organism>
<protein>
    <submittedName>
        <fullName evidence="2">Uncharacterized protein</fullName>
    </submittedName>
</protein>
<keyword evidence="1" id="KW-0732">Signal</keyword>
<proteinExistence type="predicted"/>
<evidence type="ECO:0000313" key="2">
    <source>
        <dbReference type="EMBL" id="MBR0667906.1"/>
    </source>
</evidence>
<evidence type="ECO:0000313" key="3">
    <source>
        <dbReference type="Proteomes" id="UP001196870"/>
    </source>
</evidence>
<dbReference type="EMBL" id="JAAGBB010000043">
    <property type="protein sequence ID" value="MBR0667906.1"/>
    <property type="molecule type" value="Genomic_DNA"/>
</dbReference>
<evidence type="ECO:0000256" key="1">
    <source>
        <dbReference type="SAM" id="SignalP"/>
    </source>
</evidence>
<dbReference type="RefSeq" id="WP_211855684.1">
    <property type="nucleotide sequence ID" value="NZ_JAAGBB010000043.1"/>
</dbReference>
<name>A0ABS5F5U5_9PROT</name>
<sequence>MRLSHAFAAFGLLLSAPVLAQTPAPVGVAECDDFITKYEQCLNSQVPAEQRATFAASITQMRDSWRQAAQNPQARATLATQCTQMGTQMGQSMAAYGCRF</sequence>
<feature type="signal peptide" evidence="1">
    <location>
        <begin position="1"/>
        <end position="20"/>
    </location>
</feature>
<comment type="caution">
    <text evidence="2">The sequence shown here is derived from an EMBL/GenBank/DDBJ whole genome shotgun (WGS) entry which is preliminary data.</text>
</comment>
<accession>A0ABS5F5U5</accession>
<gene>
    <name evidence="2" type="ORF">GXW71_26360</name>
</gene>
<feature type="chain" id="PRO_5047408618" evidence="1">
    <location>
        <begin position="21"/>
        <end position="100"/>
    </location>
</feature>
<dbReference type="Proteomes" id="UP001196870">
    <property type="component" value="Unassembled WGS sequence"/>
</dbReference>